<protein>
    <submittedName>
        <fullName evidence="1">Uncharacterized protein</fullName>
    </submittedName>
</protein>
<organism evidence="1 2">
    <name type="scientific">Eretmocerus hayati</name>
    <dbReference type="NCBI Taxonomy" id="131215"/>
    <lineage>
        <taxon>Eukaryota</taxon>
        <taxon>Metazoa</taxon>
        <taxon>Ecdysozoa</taxon>
        <taxon>Arthropoda</taxon>
        <taxon>Hexapoda</taxon>
        <taxon>Insecta</taxon>
        <taxon>Pterygota</taxon>
        <taxon>Neoptera</taxon>
        <taxon>Endopterygota</taxon>
        <taxon>Hymenoptera</taxon>
        <taxon>Apocrita</taxon>
        <taxon>Proctotrupomorpha</taxon>
        <taxon>Chalcidoidea</taxon>
        <taxon>Aphelinidae</taxon>
        <taxon>Aphelininae</taxon>
        <taxon>Eretmocerus</taxon>
    </lineage>
</organism>
<proteinExistence type="predicted"/>
<evidence type="ECO:0000313" key="1">
    <source>
        <dbReference type="EMBL" id="KAJ8673420.1"/>
    </source>
</evidence>
<dbReference type="Proteomes" id="UP001239111">
    <property type="component" value="Chromosome 3"/>
</dbReference>
<sequence length="619" mass="68229">MDISSDIESDNFSIEHPKSIIHLDIDCFYAQVEILRHPEYRGKPLGVQQKNLVVTSNYEARNFGIRKCMPVDDALQKCPSLKLVRGEDLAPYRRASFKVLELLHQFTASVEKLGLDENFIDVSSLVSDHLSSEGSSSRCSQQNESHSSMDSSLQDGKNIQPIGEVFKVPEEECPCGCHIRLAVASKIAKDVRDKIFSELGLTCSAGIAHNKLLAKLGGALNKPNQQTIVYPCSATDLLSSLGSVSKIPGVGRRTAESLTANNILTVDDVRRTPLERLQVKIGKDLARKIKEYAEGIDDAPVKPSGKPQTIGIEDGFKKVSLVDEVESRLSALLRRLTELAAEDGRIPVSVRLSVRKIDSVSKSSSYMGKRESRQCTLPQYLVPSSKGAKGAHLYNHQKILALIMKLFHRLVDVSKPFHLTLLGLAFSKFQEEKSSGKCSIASFLRKQVAVQSVMDISSEEGLSDASVGSPMSVSLQDRSDCEDDNDEELRENRDLGNKQFQTHSLHHFRNLDTPSPIDVRCSGGEDDEDILSEVEPSPKKTKLDIWLSGRRESPSIEMADLRLNTPSSSPISKSLLQAGPTTLKAPIPIDLDKPVNHSWPANANGKKPNELLKFFIGNK</sequence>
<accession>A0ACC2NQ92</accession>
<reference evidence="1" key="1">
    <citation type="submission" date="2023-04" db="EMBL/GenBank/DDBJ databases">
        <title>A chromosome-level genome assembly of the parasitoid wasp Eretmocerus hayati.</title>
        <authorList>
            <person name="Zhong Y."/>
            <person name="Liu S."/>
            <person name="Liu Y."/>
        </authorList>
    </citation>
    <scope>NUCLEOTIDE SEQUENCE</scope>
    <source>
        <strain evidence="1">ZJU_SS_LIU_2023</strain>
    </source>
</reference>
<name>A0ACC2NQ92_9HYME</name>
<gene>
    <name evidence="1" type="ORF">QAD02_004682</name>
</gene>
<evidence type="ECO:0000313" key="2">
    <source>
        <dbReference type="Proteomes" id="UP001239111"/>
    </source>
</evidence>
<comment type="caution">
    <text evidence="1">The sequence shown here is derived from an EMBL/GenBank/DDBJ whole genome shotgun (WGS) entry which is preliminary data.</text>
</comment>
<keyword evidence="2" id="KW-1185">Reference proteome</keyword>
<dbReference type="EMBL" id="CM056743">
    <property type="protein sequence ID" value="KAJ8673420.1"/>
    <property type="molecule type" value="Genomic_DNA"/>
</dbReference>